<protein>
    <submittedName>
        <fullName evidence="7">Importin beta family protein</fullName>
    </submittedName>
</protein>
<organism evidence="7 8">
    <name type="scientific">Skeletonema marinoi</name>
    <dbReference type="NCBI Taxonomy" id="267567"/>
    <lineage>
        <taxon>Eukaryota</taxon>
        <taxon>Sar</taxon>
        <taxon>Stramenopiles</taxon>
        <taxon>Ochrophyta</taxon>
        <taxon>Bacillariophyta</taxon>
        <taxon>Coscinodiscophyceae</taxon>
        <taxon>Thalassiosirophycidae</taxon>
        <taxon>Thalassiosirales</taxon>
        <taxon>Skeletonemataceae</taxon>
        <taxon>Skeletonema</taxon>
        <taxon>Skeletonema marinoi-dohrnii complex</taxon>
    </lineage>
</organism>
<keyword evidence="2" id="KW-0813">Transport</keyword>
<keyword evidence="4" id="KW-0677">Repeat</keyword>
<dbReference type="SUPFAM" id="SSF48371">
    <property type="entry name" value="ARM repeat"/>
    <property type="match status" value="2"/>
</dbReference>
<evidence type="ECO:0000313" key="8">
    <source>
        <dbReference type="Proteomes" id="UP001224775"/>
    </source>
</evidence>
<dbReference type="InterPro" id="IPR011989">
    <property type="entry name" value="ARM-like"/>
</dbReference>
<dbReference type="Proteomes" id="UP001224775">
    <property type="component" value="Unassembled WGS sequence"/>
</dbReference>
<evidence type="ECO:0000313" key="7">
    <source>
        <dbReference type="EMBL" id="KAK1748753.1"/>
    </source>
</evidence>
<dbReference type="GO" id="GO:0006606">
    <property type="term" value="P:protein import into nucleus"/>
    <property type="evidence" value="ECO:0007669"/>
    <property type="project" value="InterPro"/>
</dbReference>
<sequence length="876" mass="95296">MASALQLPPQSASPSGQVLALLSTLSNPSSSSSQDAHARHALALKARDDALSSSNDSYSNLCTEFCRVLCCQSPELLSMELAGDTDMFHKCCGWIQNNGGSNAQRDQGMMMWNTLRQMAGLLLKNALVSPPPPSALVQTKRMKLSLEAATEIKHGLLRCLTDALSPIRGVASTAIARCCTAAVYLEKSMGIFFSVGNWVELVPFILHCVQIGNTTQQTSIDSMEQHAGIGALVTLRKLLEDIPNRVAAEAPSTSFHELVPALLTCLQSPTQTRRKEALACLNVFIFPMPGSLVANMDRYLGGLSALASDESAEIRQLVCQGIVVALEACDFWLTFASLDEDSYDDEMMGCVAQSLPQLLPVLLKGMVYPPDKIEELLEDNAIDERGGDDRQQDLAPVFHSAKTKGQYDSDDDDSEDGGSDDEMDDDDGEWSLRKCSAASLDSLAGIFGASYVLPPLLPALQEGLRHSDQCYIRFYCLSLRRKIHYLNFDVFLHGHWDDMPHGRSLRRPFTASLPSLNGSSTTVPNAKHLCLFDTLGVMADNIGAAIGEGPLPGMYVPPILKRWNDIGRENPMDRSLLPLMECLGSVTVVCGMNYQPWAVETFEMAMSTIEGSMLIISHYNDISDVDDELADPMICAIDLIDGLIEGLGSNFATLVAGSARFGPTFPNLLQQIAGLPTLLSEAISSIDPMHPAVCNNSLWALGEICVRCGENAGPLTPNAADLLKLDSLLMGNSIDIDGNPIDTPVPGIIFVRLVRWFEQDFQSTERKDAFSGFILALRANPHSIQNAGPGLSQTIGSILFAVVSWHVASDDLLEGTNVLHSNYGFQPFPSEFVELKQSLTQLLTDIKASAGQESWNQVESQMPINVKRLMKEVYNV</sequence>
<dbReference type="EMBL" id="JATAAI010000001">
    <property type="protein sequence ID" value="KAK1748753.1"/>
    <property type="molecule type" value="Genomic_DNA"/>
</dbReference>
<proteinExistence type="predicted"/>
<dbReference type="InterPro" id="IPR016024">
    <property type="entry name" value="ARM-type_fold"/>
</dbReference>
<dbReference type="InterPro" id="IPR040122">
    <property type="entry name" value="Importin_beta"/>
</dbReference>
<reference evidence="7" key="1">
    <citation type="submission" date="2023-06" db="EMBL/GenBank/DDBJ databases">
        <title>Survivors Of The Sea: Transcriptome response of Skeletonema marinoi to long-term dormancy.</title>
        <authorList>
            <person name="Pinder M.I.M."/>
            <person name="Kourtchenko O."/>
            <person name="Robertson E.K."/>
            <person name="Larsson T."/>
            <person name="Maumus F."/>
            <person name="Osuna-Cruz C.M."/>
            <person name="Vancaester E."/>
            <person name="Stenow R."/>
            <person name="Vandepoele K."/>
            <person name="Ploug H."/>
            <person name="Bruchert V."/>
            <person name="Godhe A."/>
            <person name="Topel M."/>
        </authorList>
    </citation>
    <scope>NUCLEOTIDE SEQUENCE</scope>
    <source>
        <strain evidence="7">R05AC</strain>
    </source>
</reference>
<gene>
    <name evidence="7" type="ORF">QTG54_000692</name>
</gene>
<comment type="subcellular location">
    <subcellularLocation>
        <location evidence="1">Cytoplasm</location>
    </subcellularLocation>
</comment>
<evidence type="ECO:0000256" key="6">
    <source>
        <dbReference type="SAM" id="MobiDB-lite"/>
    </source>
</evidence>
<feature type="region of interest" description="Disordered" evidence="6">
    <location>
        <begin position="402"/>
        <end position="428"/>
    </location>
</feature>
<evidence type="ECO:0000256" key="3">
    <source>
        <dbReference type="ARBA" id="ARBA00022490"/>
    </source>
</evidence>
<dbReference type="PANTHER" id="PTHR10527">
    <property type="entry name" value="IMPORTIN BETA"/>
    <property type="match status" value="1"/>
</dbReference>
<keyword evidence="5" id="KW-0653">Protein transport</keyword>
<dbReference type="AlphaFoldDB" id="A0AAD9DKI7"/>
<dbReference type="GO" id="GO:0005737">
    <property type="term" value="C:cytoplasm"/>
    <property type="evidence" value="ECO:0007669"/>
    <property type="project" value="UniProtKB-SubCell"/>
</dbReference>
<keyword evidence="3" id="KW-0963">Cytoplasm</keyword>
<evidence type="ECO:0000256" key="4">
    <source>
        <dbReference type="ARBA" id="ARBA00022737"/>
    </source>
</evidence>
<evidence type="ECO:0000256" key="1">
    <source>
        <dbReference type="ARBA" id="ARBA00004496"/>
    </source>
</evidence>
<keyword evidence="8" id="KW-1185">Reference proteome</keyword>
<name>A0AAD9DKI7_9STRA</name>
<comment type="caution">
    <text evidence="7">The sequence shown here is derived from an EMBL/GenBank/DDBJ whole genome shotgun (WGS) entry which is preliminary data.</text>
</comment>
<dbReference type="Gene3D" id="1.25.10.10">
    <property type="entry name" value="Leucine-rich Repeat Variant"/>
    <property type="match status" value="2"/>
</dbReference>
<evidence type="ECO:0000256" key="5">
    <source>
        <dbReference type="ARBA" id="ARBA00022927"/>
    </source>
</evidence>
<feature type="compositionally biased region" description="Acidic residues" evidence="6">
    <location>
        <begin position="408"/>
        <end position="428"/>
    </location>
</feature>
<accession>A0AAD9DKI7</accession>
<evidence type="ECO:0000256" key="2">
    <source>
        <dbReference type="ARBA" id="ARBA00022448"/>
    </source>
</evidence>